<dbReference type="EC" id="3.1.3.3" evidence="5"/>
<dbReference type="Gene3D" id="3.40.50.1240">
    <property type="entry name" value="Phosphoglycerate mutase-like"/>
    <property type="match status" value="1"/>
</dbReference>
<evidence type="ECO:0000256" key="2">
    <source>
        <dbReference type="ARBA" id="ARBA00023235"/>
    </source>
</evidence>
<feature type="active site" description="Tele-phosphohistidine intermediate" evidence="3">
    <location>
        <position position="9"/>
    </location>
</feature>
<evidence type="ECO:0000256" key="1">
    <source>
        <dbReference type="ARBA" id="ARBA00023152"/>
    </source>
</evidence>
<gene>
    <name evidence="5" type="primary">pspA</name>
    <name evidence="5" type="ORF">WY13_00004</name>
</gene>
<dbReference type="Pfam" id="PF00300">
    <property type="entry name" value="His_Phos_1"/>
    <property type="match status" value="1"/>
</dbReference>
<dbReference type="GO" id="GO:0016791">
    <property type="term" value="F:phosphatase activity"/>
    <property type="evidence" value="ECO:0007669"/>
    <property type="project" value="TreeGrafter"/>
</dbReference>
<dbReference type="SMART" id="SM00855">
    <property type="entry name" value="PGAM"/>
    <property type="match status" value="1"/>
</dbReference>
<dbReference type="SUPFAM" id="SSF53254">
    <property type="entry name" value="Phosphoglycerate mutase-like"/>
    <property type="match status" value="1"/>
</dbReference>
<dbReference type="PATRIC" id="fig|1538.10.peg.485"/>
<dbReference type="PROSITE" id="PS00175">
    <property type="entry name" value="PG_MUTASE"/>
    <property type="match status" value="1"/>
</dbReference>
<organism evidence="5 6">
    <name type="scientific">Clostridium ljungdahlii</name>
    <dbReference type="NCBI Taxonomy" id="1538"/>
    <lineage>
        <taxon>Bacteria</taxon>
        <taxon>Bacillati</taxon>
        <taxon>Bacillota</taxon>
        <taxon>Clostridia</taxon>
        <taxon>Eubacteriales</taxon>
        <taxon>Clostridiaceae</taxon>
        <taxon>Clostridium</taxon>
    </lineage>
</organism>
<evidence type="ECO:0000256" key="3">
    <source>
        <dbReference type="PIRSR" id="PIRSR613078-1"/>
    </source>
</evidence>
<keyword evidence="5" id="KW-0378">Hydrolase</keyword>
<dbReference type="OrthoDB" id="9781415at2"/>
<evidence type="ECO:0000313" key="6">
    <source>
        <dbReference type="Proteomes" id="UP000077407"/>
    </source>
</evidence>
<keyword evidence="2" id="KW-0413">Isomerase</keyword>
<sequence>MIELYIVRHGETVWNTGKRMQGRKDSPLTEKGIKQANELAKRIKNINFNVIYFSPLGRAMETAKIIRAQRNIPIIKDDRLMEIDLGDWEGLNEKEIKVKNSKELYNFGTNPKIYKPDNGEKFEQVKVRAVSLIKDIINNCEGKKVLLVTHTITLKTIMAYFENTSLEKFWNSPYIYQASLSQVNINKGNVKVILHGDYSHLTHINSIQ</sequence>
<accession>A0A170NM36</accession>
<protein>
    <submittedName>
        <fullName evidence="5">Phosphoserine phosphatase 1</fullName>
        <ecNumber evidence="5">3.1.3.3</ecNumber>
    </submittedName>
</protein>
<reference evidence="5 6" key="1">
    <citation type="journal article" date="2015" name="Biotechnol. Bioeng.">
        <title>Genome sequence and phenotypic characterization of Caulobacter segnis.</title>
        <authorList>
            <person name="Patel S."/>
            <person name="Fletcher B."/>
            <person name="Scott D.C."/>
            <person name="Ely B."/>
        </authorList>
    </citation>
    <scope>NUCLEOTIDE SEQUENCE [LARGE SCALE GENOMIC DNA]</scope>
    <source>
        <strain evidence="5 6">ERI-2</strain>
    </source>
</reference>
<evidence type="ECO:0000256" key="4">
    <source>
        <dbReference type="PIRSR" id="PIRSR613078-2"/>
    </source>
</evidence>
<evidence type="ECO:0000313" key="5">
    <source>
        <dbReference type="EMBL" id="OAA92297.1"/>
    </source>
</evidence>
<feature type="active site" description="Proton donor/acceptor" evidence="3">
    <location>
        <position position="82"/>
    </location>
</feature>
<dbReference type="InterPro" id="IPR029033">
    <property type="entry name" value="His_PPase_superfam"/>
</dbReference>
<feature type="binding site" evidence="4">
    <location>
        <begin position="8"/>
        <end position="15"/>
    </location>
    <ligand>
        <name>substrate</name>
    </ligand>
</feature>
<dbReference type="GO" id="GO:0005737">
    <property type="term" value="C:cytoplasm"/>
    <property type="evidence" value="ECO:0007669"/>
    <property type="project" value="TreeGrafter"/>
</dbReference>
<dbReference type="InterPro" id="IPR050275">
    <property type="entry name" value="PGM_Phosphatase"/>
</dbReference>
<dbReference type="Proteomes" id="UP000077407">
    <property type="component" value="Unassembled WGS sequence"/>
</dbReference>
<comment type="caution">
    <text evidence="5">The sequence shown here is derived from an EMBL/GenBank/DDBJ whole genome shotgun (WGS) entry which is preliminary data.</text>
</comment>
<proteinExistence type="predicted"/>
<dbReference type="EMBL" id="LITT01000001">
    <property type="protein sequence ID" value="OAA92297.1"/>
    <property type="molecule type" value="Genomic_DNA"/>
</dbReference>
<dbReference type="PANTHER" id="PTHR48100:SF1">
    <property type="entry name" value="HISTIDINE PHOSPHATASE FAMILY PROTEIN-RELATED"/>
    <property type="match status" value="1"/>
</dbReference>
<feature type="binding site" evidence="4">
    <location>
        <position position="58"/>
    </location>
    <ligand>
        <name>substrate</name>
    </ligand>
</feature>
<dbReference type="InterPro" id="IPR001345">
    <property type="entry name" value="PG/BPGM_mutase_AS"/>
</dbReference>
<dbReference type="RefSeq" id="WP_063553695.1">
    <property type="nucleotide sequence ID" value="NZ_LITT01000001.1"/>
</dbReference>
<name>A0A170NM36_9CLOT</name>
<keyword evidence="1" id="KW-0324">Glycolysis</keyword>
<dbReference type="AlphaFoldDB" id="A0A170NM36"/>
<dbReference type="CDD" id="cd07067">
    <property type="entry name" value="HP_PGM_like"/>
    <property type="match status" value="1"/>
</dbReference>
<dbReference type="InterPro" id="IPR013078">
    <property type="entry name" value="His_Pase_superF_clade-1"/>
</dbReference>
<dbReference type="PANTHER" id="PTHR48100">
    <property type="entry name" value="BROAD-SPECIFICITY PHOSPHATASE YOR283W-RELATED"/>
    <property type="match status" value="1"/>
</dbReference>